<dbReference type="PANTHER" id="PTHR46825:SF9">
    <property type="entry name" value="BETA-LACTAMASE-RELATED DOMAIN-CONTAINING PROTEIN"/>
    <property type="match status" value="1"/>
</dbReference>
<feature type="repeat" description="TPR" evidence="1">
    <location>
        <begin position="404"/>
        <end position="437"/>
    </location>
</feature>
<dbReference type="Gene3D" id="1.25.40.10">
    <property type="entry name" value="Tetratricopeptide repeat domain"/>
    <property type="match status" value="1"/>
</dbReference>
<evidence type="ECO:0000256" key="1">
    <source>
        <dbReference type="PROSITE-ProRule" id="PRU00339"/>
    </source>
</evidence>
<organism evidence="3 4">
    <name type="scientific">Rhodocytophaga rosea</name>
    <dbReference type="NCBI Taxonomy" id="2704465"/>
    <lineage>
        <taxon>Bacteria</taxon>
        <taxon>Pseudomonadati</taxon>
        <taxon>Bacteroidota</taxon>
        <taxon>Cytophagia</taxon>
        <taxon>Cytophagales</taxon>
        <taxon>Rhodocytophagaceae</taxon>
        <taxon>Rhodocytophaga</taxon>
    </lineage>
</organism>
<reference evidence="3 4" key="1">
    <citation type="submission" date="2020-01" db="EMBL/GenBank/DDBJ databases">
        <authorList>
            <person name="Kim M.K."/>
        </authorList>
    </citation>
    <scope>NUCLEOTIDE SEQUENCE [LARGE SCALE GENOMIC DNA]</scope>
    <source>
        <strain evidence="3 4">172606-1</strain>
    </source>
</reference>
<dbReference type="PROSITE" id="PS50005">
    <property type="entry name" value="TPR"/>
    <property type="match status" value="1"/>
</dbReference>
<gene>
    <name evidence="3" type="ORF">GXP67_12195</name>
</gene>
<dbReference type="InterPro" id="IPR001466">
    <property type="entry name" value="Beta-lactam-related"/>
</dbReference>
<dbReference type="EMBL" id="CP048222">
    <property type="protein sequence ID" value="QHT67340.1"/>
    <property type="molecule type" value="Genomic_DNA"/>
</dbReference>
<dbReference type="SUPFAM" id="SSF48452">
    <property type="entry name" value="TPR-like"/>
    <property type="match status" value="1"/>
</dbReference>
<dbReference type="PANTHER" id="PTHR46825">
    <property type="entry name" value="D-ALANYL-D-ALANINE-CARBOXYPEPTIDASE/ENDOPEPTIDASE AMPH"/>
    <property type="match status" value="1"/>
</dbReference>
<dbReference type="Pfam" id="PF00144">
    <property type="entry name" value="Beta-lactamase"/>
    <property type="match status" value="1"/>
</dbReference>
<sequence>MDTRILSLMQQADVPGLSLALIKGGKLSYVKGYGLSNTLTKEQVNVHTVFEGASLGKPLFVYLVLKLVDQGVIELDTPLIQYIGEGLSQEKLTIVSRLTVRMILSHTTGLPNTKADHSELAFAFTPGEKFSYSGEAILLLQQVIEHITQTKLESLMQRQVFSPLHMVSSSYVYQVKYDSLKAFSHNELLEVVGRKKPVEAYASSSLHTTAQDYASFLVALLEGKGLRKKTYKEMIKSQVQVDNSCVTCLTASPPAKLSSRLSWGLGWGIEQEKNHLWLWHWGDNVTYKGFAIANPISKDAMVYFTNSSNGLSIAEELVTLTLGHSTHTIEWLGYQPYNTPLKKRLQDIVRQSEEAMEKIHQKDELSQFSSKELDWLGQQLFNRRLYGKAIIIFSLSLATDSTSFEAHVGIGEAYLKSQQKIKALKYLKKALALSLGNSKLEKKINLLEKPQGMIDAPLAQSYVGNYQSTIGVLSITQDGDALFVELEGNPKEELLPETTELFFSADALVQLHFLKKEGVYLLEIMAGSHKFIALKIGNP</sequence>
<dbReference type="InterPro" id="IPR019734">
    <property type="entry name" value="TPR_rpt"/>
</dbReference>
<dbReference type="KEGG" id="rhoz:GXP67_12195"/>
<dbReference type="RefSeq" id="WP_162443373.1">
    <property type="nucleotide sequence ID" value="NZ_CP048222.1"/>
</dbReference>
<protein>
    <submittedName>
        <fullName evidence="3">Serine hydrolase</fullName>
    </submittedName>
</protein>
<evidence type="ECO:0000313" key="4">
    <source>
        <dbReference type="Proteomes" id="UP000480178"/>
    </source>
</evidence>
<dbReference type="InterPro" id="IPR050491">
    <property type="entry name" value="AmpC-like"/>
</dbReference>
<keyword evidence="4" id="KW-1185">Reference proteome</keyword>
<keyword evidence="1" id="KW-0802">TPR repeat</keyword>
<dbReference type="Proteomes" id="UP000480178">
    <property type="component" value="Chromosome"/>
</dbReference>
<dbReference type="SUPFAM" id="SSF56601">
    <property type="entry name" value="beta-lactamase/transpeptidase-like"/>
    <property type="match status" value="1"/>
</dbReference>
<dbReference type="InterPro" id="IPR012338">
    <property type="entry name" value="Beta-lactam/transpept-like"/>
</dbReference>
<evidence type="ECO:0000259" key="2">
    <source>
        <dbReference type="Pfam" id="PF00144"/>
    </source>
</evidence>
<dbReference type="Gene3D" id="3.40.710.10">
    <property type="entry name" value="DD-peptidase/beta-lactamase superfamily"/>
    <property type="match status" value="1"/>
</dbReference>
<name>A0A6C0GHZ6_9BACT</name>
<dbReference type="GO" id="GO:0016787">
    <property type="term" value="F:hydrolase activity"/>
    <property type="evidence" value="ECO:0007669"/>
    <property type="project" value="UniProtKB-KW"/>
</dbReference>
<accession>A0A6C0GHZ6</accession>
<proteinExistence type="predicted"/>
<dbReference type="InterPro" id="IPR011990">
    <property type="entry name" value="TPR-like_helical_dom_sf"/>
</dbReference>
<keyword evidence="3" id="KW-0378">Hydrolase</keyword>
<feature type="domain" description="Beta-lactamase-related" evidence="2">
    <location>
        <begin position="5"/>
        <end position="311"/>
    </location>
</feature>
<dbReference type="AlphaFoldDB" id="A0A6C0GHZ6"/>
<evidence type="ECO:0000313" key="3">
    <source>
        <dbReference type="EMBL" id="QHT67340.1"/>
    </source>
</evidence>